<keyword evidence="4" id="KW-0808">Transferase</keyword>
<dbReference type="OrthoDB" id="2095648at2759"/>
<dbReference type="SMART" id="SM00256">
    <property type="entry name" value="FBOX"/>
    <property type="match status" value="1"/>
</dbReference>
<feature type="compositionally biased region" description="Basic and acidic residues" evidence="2">
    <location>
        <begin position="7"/>
        <end position="20"/>
    </location>
</feature>
<evidence type="ECO:0000313" key="4">
    <source>
        <dbReference type="EMBL" id="KOC68816.1"/>
    </source>
</evidence>
<evidence type="ECO:0000259" key="3">
    <source>
        <dbReference type="PROSITE" id="PS50181"/>
    </source>
</evidence>
<evidence type="ECO:0000256" key="2">
    <source>
        <dbReference type="SAM" id="MobiDB-lite"/>
    </source>
</evidence>
<feature type="region of interest" description="Disordered" evidence="2">
    <location>
        <begin position="95"/>
        <end position="126"/>
    </location>
</feature>
<dbReference type="SUPFAM" id="SSF81383">
    <property type="entry name" value="F-box domain"/>
    <property type="match status" value="1"/>
</dbReference>
<protein>
    <submittedName>
        <fullName evidence="4">S-phase kinase-associated protein 2</fullName>
    </submittedName>
</protein>
<dbReference type="GO" id="GO:0031146">
    <property type="term" value="P:SCF-dependent proteasomal ubiquitin-dependent protein catabolic process"/>
    <property type="evidence" value="ECO:0007669"/>
    <property type="project" value="TreeGrafter"/>
</dbReference>
<dbReference type="InterPro" id="IPR001611">
    <property type="entry name" value="Leu-rich_rpt"/>
</dbReference>
<dbReference type="AlphaFoldDB" id="A0A0L7RDH5"/>
<dbReference type="SMART" id="SM00367">
    <property type="entry name" value="LRR_CC"/>
    <property type="match status" value="5"/>
</dbReference>
<dbReference type="STRING" id="597456.A0A0L7RDH5"/>
<sequence>MNSGVAEHTRLGEDCLKNSEEFSPPERTNCGITMSKGSPSSPWWNSKRLRLDDSCNNNLNSTLNSASKNNAKWSCSGDGNLVEPEILEDMGVSMLEDEASSCESTKKSQSQEHTTSPASSNNGRQCEKVNSFESQENSIYRASSFETVVMDRLSQDPYESDEPAIYSNAGNESGYSSRMELDNFVDTKETFPKDSLNVSSGKSSLEQFYLYRRKRKPSIVGEDKFNKLSDEMILMILKWLPKKCLVRSMLVCKRWCQIARDEALWSRLDLGSKVLNEGTLGHILPRGVQILRLAQAEIADIVFLENSEVFIDCYVSKLQYLDLSMAVISPDGLAMLLSKCKYLKKLSLEKCTVNRSCCKAITDNNDLEILNLTMCEGMDVECIKDLMKLTNLSAVNLAWCGLDVESMMLLCKSLPPSVTRLSIAGCRKTVTDDNIKDLVKSCPDMVELDLSDCTMLTMNTVRNLLDLSKLEHLSLSRCYGIPPSTYVTLAYMPSLLYLDVFGLIPEPALKTLQVTCGETQLNKFLYSSIARPTVGVRRTSIWGLRVRD</sequence>
<dbReference type="Pfam" id="PF13516">
    <property type="entry name" value="LRR_6"/>
    <property type="match status" value="1"/>
</dbReference>
<keyword evidence="4" id="KW-0418">Kinase</keyword>
<dbReference type="InterPro" id="IPR006553">
    <property type="entry name" value="Leu-rich_rpt_Cys-con_subtyp"/>
</dbReference>
<evidence type="ECO:0000256" key="1">
    <source>
        <dbReference type="ARBA" id="ARBA00022786"/>
    </source>
</evidence>
<keyword evidence="5" id="KW-1185">Reference proteome</keyword>
<accession>A0A0L7RDH5</accession>
<dbReference type="InterPro" id="IPR036047">
    <property type="entry name" value="F-box-like_dom_sf"/>
</dbReference>
<name>A0A0L7RDH5_9HYME</name>
<organism evidence="4 5">
    <name type="scientific">Habropoda laboriosa</name>
    <dbReference type="NCBI Taxonomy" id="597456"/>
    <lineage>
        <taxon>Eukaryota</taxon>
        <taxon>Metazoa</taxon>
        <taxon>Ecdysozoa</taxon>
        <taxon>Arthropoda</taxon>
        <taxon>Hexapoda</taxon>
        <taxon>Insecta</taxon>
        <taxon>Pterygota</taxon>
        <taxon>Neoptera</taxon>
        <taxon>Endopterygota</taxon>
        <taxon>Hymenoptera</taxon>
        <taxon>Apocrita</taxon>
        <taxon>Aculeata</taxon>
        <taxon>Apoidea</taxon>
        <taxon>Anthophila</taxon>
        <taxon>Apidae</taxon>
        <taxon>Habropoda</taxon>
    </lineage>
</organism>
<dbReference type="Gene3D" id="3.80.10.10">
    <property type="entry name" value="Ribonuclease Inhibitor"/>
    <property type="match status" value="1"/>
</dbReference>
<dbReference type="InterPro" id="IPR032675">
    <property type="entry name" value="LRR_dom_sf"/>
</dbReference>
<feature type="region of interest" description="Disordered" evidence="2">
    <location>
        <begin position="1"/>
        <end position="45"/>
    </location>
</feature>
<dbReference type="PANTHER" id="PTHR13318">
    <property type="entry name" value="PARTNER OF PAIRED, ISOFORM B-RELATED"/>
    <property type="match status" value="1"/>
</dbReference>
<feature type="compositionally biased region" description="Polar residues" evidence="2">
    <location>
        <begin position="30"/>
        <end position="44"/>
    </location>
</feature>
<dbReference type="GO" id="GO:0016301">
    <property type="term" value="F:kinase activity"/>
    <property type="evidence" value="ECO:0007669"/>
    <property type="project" value="UniProtKB-KW"/>
</dbReference>
<feature type="compositionally biased region" description="Polar residues" evidence="2">
    <location>
        <begin position="111"/>
        <end position="124"/>
    </location>
</feature>
<keyword evidence="1" id="KW-0833">Ubl conjugation pathway</keyword>
<reference evidence="4 5" key="1">
    <citation type="submission" date="2015-07" db="EMBL/GenBank/DDBJ databases">
        <title>The genome of Habropoda laboriosa.</title>
        <authorList>
            <person name="Pan H."/>
            <person name="Kapheim K."/>
        </authorList>
    </citation>
    <scope>NUCLEOTIDE SEQUENCE [LARGE SCALE GENOMIC DNA]</scope>
    <source>
        <strain evidence="4">0110345459</strain>
    </source>
</reference>
<proteinExistence type="predicted"/>
<gene>
    <name evidence="4" type="ORF">WH47_10804</name>
</gene>
<dbReference type="GO" id="GO:0019005">
    <property type="term" value="C:SCF ubiquitin ligase complex"/>
    <property type="evidence" value="ECO:0007669"/>
    <property type="project" value="TreeGrafter"/>
</dbReference>
<dbReference type="EMBL" id="KQ414614">
    <property type="protein sequence ID" value="KOC68816.1"/>
    <property type="molecule type" value="Genomic_DNA"/>
</dbReference>
<evidence type="ECO:0000313" key="5">
    <source>
        <dbReference type="Proteomes" id="UP000053825"/>
    </source>
</evidence>
<dbReference type="Proteomes" id="UP000053825">
    <property type="component" value="Unassembled WGS sequence"/>
</dbReference>
<dbReference type="Pfam" id="PF12937">
    <property type="entry name" value="F-box-like"/>
    <property type="match status" value="1"/>
</dbReference>
<feature type="domain" description="F-box" evidence="3">
    <location>
        <begin position="222"/>
        <end position="268"/>
    </location>
</feature>
<dbReference type="SUPFAM" id="SSF52047">
    <property type="entry name" value="RNI-like"/>
    <property type="match status" value="1"/>
</dbReference>
<dbReference type="InterPro" id="IPR001810">
    <property type="entry name" value="F-box_dom"/>
</dbReference>
<dbReference type="PROSITE" id="PS50181">
    <property type="entry name" value="FBOX"/>
    <property type="match status" value="1"/>
</dbReference>